<comment type="caution">
    <text evidence="1">The sequence shown here is derived from an EMBL/GenBank/DDBJ whole genome shotgun (WGS) entry which is preliminary data.</text>
</comment>
<reference evidence="1 2" key="1">
    <citation type="submission" date="2020-08" db="EMBL/GenBank/DDBJ databases">
        <title>Sequencing the genomes of 1000 actinobacteria strains.</title>
        <authorList>
            <person name="Klenk H.-P."/>
        </authorList>
    </citation>
    <scope>NUCLEOTIDE SEQUENCE [LARGE SCALE GENOMIC DNA]</scope>
    <source>
        <strain evidence="1 2">DSM 45859</strain>
    </source>
</reference>
<proteinExistence type="predicted"/>
<name>A0A840IW27_9PSEU</name>
<organism evidence="1 2">
    <name type="scientific">Amycolatopsis jiangsuensis</name>
    <dbReference type="NCBI Taxonomy" id="1181879"/>
    <lineage>
        <taxon>Bacteria</taxon>
        <taxon>Bacillati</taxon>
        <taxon>Actinomycetota</taxon>
        <taxon>Actinomycetes</taxon>
        <taxon>Pseudonocardiales</taxon>
        <taxon>Pseudonocardiaceae</taxon>
        <taxon>Amycolatopsis</taxon>
    </lineage>
</organism>
<dbReference type="EMBL" id="JACHMG010000001">
    <property type="protein sequence ID" value="MBB4685719.1"/>
    <property type="molecule type" value="Genomic_DNA"/>
</dbReference>
<dbReference type="AlphaFoldDB" id="A0A840IW27"/>
<gene>
    <name evidence="1" type="ORF">BJY18_003204</name>
</gene>
<evidence type="ECO:0000313" key="1">
    <source>
        <dbReference type="EMBL" id="MBB4685719.1"/>
    </source>
</evidence>
<evidence type="ECO:0000313" key="2">
    <source>
        <dbReference type="Proteomes" id="UP000581769"/>
    </source>
</evidence>
<protein>
    <submittedName>
        <fullName evidence="1">Uncharacterized protein</fullName>
    </submittedName>
</protein>
<keyword evidence="2" id="KW-1185">Reference proteome</keyword>
<dbReference type="RefSeq" id="WP_184780701.1">
    <property type="nucleotide sequence ID" value="NZ_JACHMG010000001.1"/>
</dbReference>
<sequence length="112" mass="11720">MDFRPVAGASLEHGLTKSVHDQEGFALRGLCGDAGVHDALMEFATRWSDGLDLLTEDASAIGDVLTRASCAGVLGANQAAEGLQSIDAGSWQGLHAATLRWAQEQAGEAIER</sequence>
<accession>A0A840IW27</accession>
<dbReference type="Proteomes" id="UP000581769">
    <property type="component" value="Unassembled WGS sequence"/>
</dbReference>